<name>A0A1I7U416_9PELO</name>
<proteinExistence type="predicted"/>
<accession>A0A1I7U416</accession>
<dbReference type="WBParaSite" id="Csp11.Scaffold629.g14629.t1">
    <property type="protein sequence ID" value="Csp11.Scaffold629.g14629.t1"/>
    <property type="gene ID" value="Csp11.Scaffold629.g14629"/>
</dbReference>
<dbReference type="Proteomes" id="UP000095282">
    <property type="component" value="Unplaced"/>
</dbReference>
<sequence>MVTPPLTTSYFNSVSFPSSTQFLLPIRLARSTVPQKPRNFYYPFPIQLSIKLGLLTPSPKSIIFNYYN</sequence>
<organism evidence="1 2">
    <name type="scientific">Caenorhabditis tropicalis</name>
    <dbReference type="NCBI Taxonomy" id="1561998"/>
    <lineage>
        <taxon>Eukaryota</taxon>
        <taxon>Metazoa</taxon>
        <taxon>Ecdysozoa</taxon>
        <taxon>Nematoda</taxon>
        <taxon>Chromadorea</taxon>
        <taxon>Rhabditida</taxon>
        <taxon>Rhabditina</taxon>
        <taxon>Rhabditomorpha</taxon>
        <taxon>Rhabditoidea</taxon>
        <taxon>Rhabditidae</taxon>
        <taxon>Peloderinae</taxon>
        <taxon>Caenorhabditis</taxon>
    </lineage>
</organism>
<keyword evidence="1" id="KW-1185">Reference proteome</keyword>
<evidence type="ECO:0000313" key="1">
    <source>
        <dbReference type="Proteomes" id="UP000095282"/>
    </source>
</evidence>
<reference evidence="2" key="1">
    <citation type="submission" date="2016-11" db="UniProtKB">
        <authorList>
            <consortium name="WormBaseParasite"/>
        </authorList>
    </citation>
    <scope>IDENTIFICATION</scope>
</reference>
<evidence type="ECO:0000313" key="2">
    <source>
        <dbReference type="WBParaSite" id="Csp11.Scaffold629.g14629.t1"/>
    </source>
</evidence>
<protein>
    <submittedName>
        <fullName evidence="2">Ovule protein</fullName>
    </submittedName>
</protein>
<dbReference type="AlphaFoldDB" id="A0A1I7U416"/>